<comment type="similarity">
    <text evidence="3 12">Belongs to the lyase 1 family. Adenylosuccinate lyase subfamily.</text>
</comment>
<name>A0A1F5YEM5_9BACT</name>
<accession>A0A1F5YEM5</accession>
<dbReference type="UniPathway" id="UPA00075">
    <property type="reaction ID" value="UER00336"/>
</dbReference>
<dbReference type="CDD" id="cd01360">
    <property type="entry name" value="Adenylsuccinate_lyase_1"/>
    <property type="match status" value="1"/>
</dbReference>
<comment type="caution">
    <text evidence="14">The sequence shown here is derived from an EMBL/GenBank/DDBJ whole genome shotgun (WGS) entry which is preliminary data.</text>
</comment>
<dbReference type="InterPro" id="IPR000362">
    <property type="entry name" value="Fumarate_lyase_fam"/>
</dbReference>
<evidence type="ECO:0000256" key="9">
    <source>
        <dbReference type="ARBA" id="ARBA00030717"/>
    </source>
</evidence>
<evidence type="ECO:0000256" key="11">
    <source>
        <dbReference type="NCBIfam" id="TIGR00928"/>
    </source>
</evidence>
<dbReference type="InterPro" id="IPR022761">
    <property type="entry name" value="Fumarate_lyase_N"/>
</dbReference>
<keyword evidence="6 12" id="KW-0658">Purine biosynthesis</keyword>
<feature type="domain" description="Adenylosuccinate lyase C-terminal" evidence="13">
    <location>
        <begin position="350"/>
        <end position="430"/>
    </location>
</feature>
<sequence length="433" mass="49021">MIPRYSLPEMDKIWSDEARFTHWLEIEVLVCEALAGQGQIPAAALKTIREKARFDTKRILEIEEEVKHDVIAFLTNVAEYVGPDSRFIHLGLTSSDLLDTTLALQMREAGKLILGELRNKVLPAVKKRALEHKDTIMIGRSHGIHAEPVTFGLKLALWYDELNRRAAWLENAVQSVSLGKISGAVGTFAHLDPSVEVYVCEKLGLQPAKVSNQIVQRDVHADYMTALAVLAGSLEKFTVEIRHLQRTEVLEAEEFFSKGQKGSSAMPHKRNPIVCERLSGMARLVRGNCLAALENQALWHERDISHSSVERVILPDSTLLIYYMLKKFGSLVENLLVYPENMKKNLDRLHGLIFSQRVLLALADKGLSREDAYRIVQRNAMRVWKEDVDFLRTLLTDNEVTAVISAAELKELFALEVHTRHVDYIFRRAGLLD</sequence>
<evidence type="ECO:0000256" key="7">
    <source>
        <dbReference type="ARBA" id="ARBA00023239"/>
    </source>
</evidence>
<evidence type="ECO:0000256" key="8">
    <source>
        <dbReference type="ARBA" id="ARBA00024477"/>
    </source>
</evidence>
<dbReference type="GO" id="GO:0004018">
    <property type="term" value="F:N6-(1,2-dicarboxyethyl)AMP AMP-lyase (fumarate-forming) activity"/>
    <property type="evidence" value="ECO:0007669"/>
    <property type="project" value="UniProtKB-UniRule"/>
</dbReference>
<evidence type="ECO:0000313" key="15">
    <source>
        <dbReference type="Proteomes" id="UP000176992"/>
    </source>
</evidence>
<gene>
    <name evidence="14" type="ORF">A2Z86_09965</name>
</gene>
<evidence type="ECO:0000256" key="3">
    <source>
        <dbReference type="ARBA" id="ARBA00008273"/>
    </source>
</evidence>
<dbReference type="Gene3D" id="1.20.200.10">
    <property type="entry name" value="Fumarase/aspartase (Central domain)"/>
    <property type="match status" value="1"/>
</dbReference>
<dbReference type="SMART" id="SM00998">
    <property type="entry name" value="ADSL_C"/>
    <property type="match status" value="1"/>
</dbReference>
<dbReference type="SUPFAM" id="SSF48557">
    <property type="entry name" value="L-aspartase-like"/>
    <property type="match status" value="1"/>
</dbReference>
<dbReference type="Gene3D" id="1.10.275.10">
    <property type="entry name" value="Fumarase/aspartase (N-terminal domain)"/>
    <property type="match status" value="1"/>
</dbReference>
<evidence type="ECO:0000256" key="1">
    <source>
        <dbReference type="ARBA" id="ARBA00004706"/>
    </source>
</evidence>
<evidence type="ECO:0000259" key="13">
    <source>
        <dbReference type="SMART" id="SM00998"/>
    </source>
</evidence>
<dbReference type="InterPro" id="IPR024083">
    <property type="entry name" value="Fumarase/histidase_N"/>
</dbReference>
<dbReference type="Pfam" id="PF00206">
    <property type="entry name" value="Lyase_1"/>
    <property type="match status" value="1"/>
</dbReference>
<comment type="catalytic activity">
    <reaction evidence="8">
        <text>(2S)-2-[5-amino-1-(5-phospho-beta-D-ribosyl)imidazole-4-carboxamido]succinate = 5-amino-1-(5-phospho-beta-D-ribosyl)imidazole-4-carboxamide + fumarate</text>
        <dbReference type="Rhea" id="RHEA:23920"/>
        <dbReference type="ChEBI" id="CHEBI:29806"/>
        <dbReference type="ChEBI" id="CHEBI:58443"/>
        <dbReference type="ChEBI" id="CHEBI:58475"/>
        <dbReference type="EC" id="4.3.2.2"/>
    </reaction>
    <physiologicalReaction direction="left-to-right" evidence="8">
        <dbReference type="Rhea" id="RHEA:23921"/>
    </physiologicalReaction>
</comment>
<proteinExistence type="inferred from homology"/>
<dbReference type="UniPathway" id="UPA00074">
    <property type="reaction ID" value="UER00132"/>
</dbReference>
<dbReference type="GO" id="GO:0006189">
    <property type="term" value="P:'de novo' IMP biosynthetic process"/>
    <property type="evidence" value="ECO:0007669"/>
    <property type="project" value="UniProtKB-UniPathway"/>
</dbReference>
<dbReference type="InterPro" id="IPR008948">
    <property type="entry name" value="L-Aspartase-like"/>
</dbReference>
<dbReference type="Proteomes" id="UP000176992">
    <property type="component" value="Unassembled WGS sequence"/>
</dbReference>
<keyword evidence="7 12" id="KW-0456">Lyase</keyword>
<dbReference type="Gene3D" id="1.10.40.30">
    <property type="entry name" value="Fumarase/aspartase (C-terminal domain)"/>
    <property type="match status" value="1"/>
</dbReference>
<dbReference type="Pfam" id="PF10397">
    <property type="entry name" value="ADSL_C"/>
    <property type="match status" value="1"/>
</dbReference>
<dbReference type="PROSITE" id="PS00163">
    <property type="entry name" value="FUMARATE_LYASES"/>
    <property type="match status" value="1"/>
</dbReference>
<dbReference type="GO" id="GO:0070626">
    <property type="term" value="F:(S)-2-(5-amino-1-(5-phospho-D-ribosyl)imidazole-4-carboxamido) succinate lyase (fumarate-forming) activity"/>
    <property type="evidence" value="ECO:0007669"/>
    <property type="project" value="TreeGrafter"/>
</dbReference>
<evidence type="ECO:0000256" key="2">
    <source>
        <dbReference type="ARBA" id="ARBA00004734"/>
    </source>
</evidence>
<comment type="pathway">
    <text evidence="2 12">Purine metabolism; AMP biosynthesis via de novo pathway; AMP from IMP: step 2/2.</text>
</comment>
<dbReference type="InterPro" id="IPR019468">
    <property type="entry name" value="AdenyloSucc_lyase_C"/>
</dbReference>
<dbReference type="InterPro" id="IPR020557">
    <property type="entry name" value="Fumarate_lyase_CS"/>
</dbReference>
<dbReference type="EMBL" id="MFIV01000129">
    <property type="protein sequence ID" value="OGF98311.1"/>
    <property type="molecule type" value="Genomic_DNA"/>
</dbReference>
<dbReference type="PANTHER" id="PTHR43172">
    <property type="entry name" value="ADENYLOSUCCINATE LYASE"/>
    <property type="match status" value="1"/>
</dbReference>
<dbReference type="GO" id="GO:0044208">
    <property type="term" value="P:'de novo' AMP biosynthetic process"/>
    <property type="evidence" value="ECO:0007669"/>
    <property type="project" value="UniProtKB-UniPathway"/>
</dbReference>
<dbReference type="AlphaFoldDB" id="A0A1F5YEM5"/>
<evidence type="ECO:0000256" key="12">
    <source>
        <dbReference type="RuleBase" id="RU361172"/>
    </source>
</evidence>
<organism evidence="14 15">
    <name type="scientific">Candidatus Glassbacteria bacterium GWA2_58_10</name>
    <dbReference type="NCBI Taxonomy" id="1817865"/>
    <lineage>
        <taxon>Bacteria</taxon>
        <taxon>Candidatus Glassiibacteriota</taxon>
    </lineage>
</organism>
<comment type="pathway">
    <text evidence="1 12">Purine metabolism; IMP biosynthesis via de novo pathway; 5-amino-1-(5-phospho-D-ribosyl)imidazole-4-carboxamide from 5-amino-1-(5-phospho-D-ribosyl)imidazole-4-carboxylate: step 2/2.</text>
</comment>
<evidence type="ECO:0000256" key="6">
    <source>
        <dbReference type="ARBA" id="ARBA00022755"/>
    </source>
</evidence>
<dbReference type="FunFam" id="1.20.200.10:FF:000008">
    <property type="entry name" value="Adenylosuccinate lyase"/>
    <property type="match status" value="1"/>
</dbReference>
<evidence type="ECO:0000256" key="10">
    <source>
        <dbReference type="ARBA" id="ARBA00049115"/>
    </source>
</evidence>
<protein>
    <recommendedName>
        <fullName evidence="5 11">Adenylosuccinate lyase</fullName>
        <shortName evidence="12">ASL</shortName>
        <ecNumber evidence="4 11">4.3.2.2</ecNumber>
    </recommendedName>
    <alternativeName>
        <fullName evidence="9 12">Adenylosuccinase</fullName>
    </alternativeName>
</protein>
<dbReference type="GO" id="GO:0005829">
    <property type="term" value="C:cytosol"/>
    <property type="evidence" value="ECO:0007669"/>
    <property type="project" value="TreeGrafter"/>
</dbReference>
<dbReference type="InterPro" id="IPR004769">
    <property type="entry name" value="Pur_lyase"/>
</dbReference>
<evidence type="ECO:0000256" key="4">
    <source>
        <dbReference type="ARBA" id="ARBA00012339"/>
    </source>
</evidence>
<reference evidence="14 15" key="1">
    <citation type="journal article" date="2016" name="Nat. Commun.">
        <title>Thousands of microbial genomes shed light on interconnected biogeochemical processes in an aquifer system.</title>
        <authorList>
            <person name="Anantharaman K."/>
            <person name="Brown C.T."/>
            <person name="Hug L.A."/>
            <person name="Sharon I."/>
            <person name="Castelle C.J."/>
            <person name="Probst A.J."/>
            <person name="Thomas B.C."/>
            <person name="Singh A."/>
            <person name="Wilkins M.J."/>
            <person name="Karaoz U."/>
            <person name="Brodie E.L."/>
            <person name="Williams K.H."/>
            <person name="Hubbard S.S."/>
            <person name="Banfield J.F."/>
        </authorList>
    </citation>
    <scope>NUCLEOTIDE SEQUENCE [LARGE SCALE GENOMIC DNA]</scope>
</reference>
<evidence type="ECO:0000256" key="5">
    <source>
        <dbReference type="ARBA" id="ARBA00017058"/>
    </source>
</evidence>
<dbReference type="NCBIfam" id="TIGR00928">
    <property type="entry name" value="purB"/>
    <property type="match status" value="1"/>
</dbReference>
<dbReference type="EC" id="4.3.2.2" evidence="4 11"/>
<dbReference type="FunFam" id="1.10.40.30:FF:000007">
    <property type="entry name" value="Adenylosuccinate lyase"/>
    <property type="match status" value="1"/>
</dbReference>
<comment type="catalytic activity">
    <reaction evidence="10">
        <text>N(6)-(1,2-dicarboxyethyl)-AMP = fumarate + AMP</text>
        <dbReference type="Rhea" id="RHEA:16853"/>
        <dbReference type="ChEBI" id="CHEBI:29806"/>
        <dbReference type="ChEBI" id="CHEBI:57567"/>
        <dbReference type="ChEBI" id="CHEBI:456215"/>
        <dbReference type="EC" id="4.3.2.2"/>
    </reaction>
    <physiologicalReaction direction="left-to-right" evidence="10">
        <dbReference type="Rhea" id="RHEA:16854"/>
    </physiologicalReaction>
</comment>
<dbReference type="PANTHER" id="PTHR43172:SF1">
    <property type="entry name" value="ADENYLOSUCCINATE LYASE"/>
    <property type="match status" value="1"/>
</dbReference>
<dbReference type="PRINTS" id="PR00145">
    <property type="entry name" value="ARGSUCLYASE"/>
</dbReference>
<dbReference type="PRINTS" id="PR00149">
    <property type="entry name" value="FUMRATELYASE"/>
</dbReference>
<evidence type="ECO:0000313" key="14">
    <source>
        <dbReference type="EMBL" id="OGF98311.1"/>
    </source>
</evidence>